<evidence type="ECO:0000313" key="3">
    <source>
        <dbReference type="EMBL" id="MBO3274844.1"/>
    </source>
</evidence>
<dbReference type="CDD" id="cd07990">
    <property type="entry name" value="LPLAT_LCLAT1-like"/>
    <property type="match status" value="1"/>
</dbReference>
<protein>
    <submittedName>
        <fullName evidence="3">Acyltransferase</fullName>
    </submittedName>
</protein>
<proteinExistence type="predicted"/>
<evidence type="ECO:0000259" key="2">
    <source>
        <dbReference type="SMART" id="SM00563"/>
    </source>
</evidence>
<dbReference type="SMART" id="SM00563">
    <property type="entry name" value="PlsC"/>
    <property type="match status" value="1"/>
</dbReference>
<sequence>MLSFLPPAVRGVLASLLLFCSTLFWAALLFGMTLVKILLPFAAAQSLCGRIMSLIAEGWIGCNKFWMNLVQDTRWNVQGIQGLHYDHSYLVTSNHQSWVDILVLQYQLNRRLPLLRFFLKQELIWVPIIGLCWWALDFPFMKRYSKAYLAKYPEKKGQDLATTRKACARFSRIKVAVFNFLEGTRFTRAKHDQQQSPFQYLLKPKAGGIAFVLDAMGEQLRTLVNVTIHYPDGSPTFWCLLSGKLKNVVVRFEELEIPRQFLGRSYDQDEAYRAEFQQWVNQLWERKDQLLAQLHREFPAGARV</sequence>
<evidence type="ECO:0000313" key="4">
    <source>
        <dbReference type="Proteomes" id="UP000669060"/>
    </source>
</evidence>
<keyword evidence="1" id="KW-1133">Transmembrane helix</keyword>
<dbReference type="Pfam" id="PF01553">
    <property type="entry name" value="Acyltransferase"/>
    <property type="match status" value="1"/>
</dbReference>
<dbReference type="PANTHER" id="PTHR10983:SF16">
    <property type="entry name" value="LYSOCARDIOLIPIN ACYLTRANSFERASE 1"/>
    <property type="match status" value="1"/>
</dbReference>
<dbReference type="Proteomes" id="UP000669060">
    <property type="component" value="Unassembled WGS sequence"/>
</dbReference>
<dbReference type="GO" id="GO:0016746">
    <property type="term" value="F:acyltransferase activity"/>
    <property type="evidence" value="ECO:0007669"/>
    <property type="project" value="UniProtKB-KW"/>
</dbReference>
<dbReference type="EMBL" id="JAELYA010000002">
    <property type="protein sequence ID" value="MBO3274844.1"/>
    <property type="molecule type" value="Genomic_DNA"/>
</dbReference>
<name>A0ABS3TQJ2_9PSED</name>
<gene>
    <name evidence="3" type="ORF">JFY56_06385</name>
</gene>
<dbReference type="RefSeq" id="WP_208312693.1">
    <property type="nucleotide sequence ID" value="NZ_JAELYA010000002.1"/>
</dbReference>
<keyword evidence="1" id="KW-0812">Transmembrane</keyword>
<accession>A0ABS3TQJ2</accession>
<dbReference type="PANTHER" id="PTHR10983">
    <property type="entry name" value="1-ACYLGLYCEROL-3-PHOSPHATE ACYLTRANSFERASE-RELATED"/>
    <property type="match status" value="1"/>
</dbReference>
<reference evidence="3 4" key="1">
    <citation type="submission" date="2020-12" db="EMBL/GenBank/DDBJ databases">
        <title>Pseudomonas schmalbachii sp. nov. isolated from millipede gut.</title>
        <authorList>
            <person name="Shelomi M."/>
        </authorList>
    </citation>
    <scope>NUCLEOTIDE SEQUENCE [LARGE SCALE GENOMIC DNA]</scope>
    <source>
        <strain evidence="3 4">Milli4</strain>
    </source>
</reference>
<keyword evidence="1" id="KW-0472">Membrane</keyword>
<organism evidence="3 4">
    <name type="scientific">Pseudomonas schmalbachii</name>
    <dbReference type="NCBI Taxonomy" id="2816993"/>
    <lineage>
        <taxon>Bacteria</taxon>
        <taxon>Pseudomonadati</taxon>
        <taxon>Pseudomonadota</taxon>
        <taxon>Gammaproteobacteria</taxon>
        <taxon>Pseudomonadales</taxon>
        <taxon>Pseudomonadaceae</taxon>
        <taxon>Pseudomonas</taxon>
    </lineage>
</organism>
<keyword evidence="3" id="KW-0012">Acyltransferase</keyword>
<feature type="domain" description="Phospholipid/glycerol acyltransferase" evidence="2">
    <location>
        <begin position="89"/>
        <end position="231"/>
    </location>
</feature>
<keyword evidence="3" id="KW-0808">Transferase</keyword>
<evidence type="ECO:0000256" key="1">
    <source>
        <dbReference type="SAM" id="Phobius"/>
    </source>
</evidence>
<dbReference type="InterPro" id="IPR002123">
    <property type="entry name" value="Plipid/glycerol_acylTrfase"/>
</dbReference>
<comment type="caution">
    <text evidence="3">The sequence shown here is derived from an EMBL/GenBank/DDBJ whole genome shotgun (WGS) entry which is preliminary data.</text>
</comment>
<dbReference type="SUPFAM" id="SSF69593">
    <property type="entry name" value="Glycerol-3-phosphate (1)-acyltransferase"/>
    <property type="match status" value="1"/>
</dbReference>
<keyword evidence="4" id="KW-1185">Reference proteome</keyword>
<dbReference type="NCBIfam" id="NF010621">
    <property type="entry name" value="PRK14014.1"/>
    <property type="match status" value="1"/>
</dbReference>
<feature type="transmembrane region" description="Helical" evidence="1">
    <location>
        <begin position="12"/>
        <end position="35"/>
    </location>
</feature>